<evidence type="ECO:0000313" key="2">
    <source>
        <dbReference type="EMBL" id="KAF5331765.1"/>
    </source>
</evidence>
<dbReference type="OrthoDB" id="1658288at2759"/>
<evidence type="ECO:0000313" key="3">
    <source>
        <dbReference type="Proteomes" id="UP000559256"/>
    </source>
</evidence>
<feature type="compositionally biased region" description="Polar residues" evidence="1">
    <location>
        <begin position="113"/>
        <end position="123"/>
    </location>
</feature>
<comment type="caution">
    <text evidence="2">The sequence shown here is derived from an EMBL/GenBank/DDBJ whole genome shotgun (WGS) entry which is preliminary data.</text>
</comment>
<feature type="region of interest" description="Disordered" evidence="1">
    <location>
        <begin position="104"/>
        <end position="154"/>
    </location>
</feature>
<dbReference type="Gene3D" id="1.25.40.10">
    <property type="entry name" value="Tetratricopeptide repeat domain"/>
    <property type="match status" value="2"/>
</dbReference>
<dbReference type="Pfam" id="PF14938">
    <property type="entry name" value="SNAP"/>
    <property type="match status" value="1"/>
</dbReference>
<name>A0A8H5FCA3_9AGAR</name>
<dbReference type="SUPFAM" id="SSF48452">
    <property type="entry name" value="TPR-like"/>
    <property type="match status" value="3"/>
</dbReference>
<keyword evidence="3" id="KW-1185">Reference proteome</keyword>
<dbReference type="Proteomes" id="UP000559256">
    <property type="component" value="Unassembled WGS sequence"/>
</dbReference>
<accession>A0A8H5FCA3</accession>
<sequence>MSRRNLSNIPDPRIEEGDEISIPGIKIGRLEPAEGFSSFAGYWSHEFREQRSSAFGTRQYKYGWTRDKKRFVEKRSLSHLAFDAELSRPDNRTRDEDKDEDAMVVDGLGGDQENISAPFSMSLDSEESDDQRKGTGASKHDPKEPRGSDQQQNILKVVRQADVSLFAEAKKFSINKSQINVVGRDQYNTHNYFGEQVGASESAITSKKKITYDDIHFATPPPPKIFIGRDDLVNEGVEILCGRGQNHLAILGPGGIGKTCLALVISNKPEVQAKFQKFHFLPCDILEDQNGLIQGLVQVLGLKMQEGKSQHDILYGYLQGNQNPLLFIFNNFETPWNYKDARTEVKHFIEKIAEFSCVTLIVTMRGMEGPGDITWRILGESQIPVLSREAAREAFYQISRKLKTEDHSEKIDHLNDQLDCVPLAIRLIAQLAKKISLENLLRRWNELKTKILSESGAQPGKLTNVEFSIELSVRLLDPAAKDLLGALSYLPNGIPYWNQTLSKMLPDVPEPEIKVFQLLDCSLVLEKSDALMMLAPVREYISARYNISDFFHSQIEVFYVEMTEIVSTDTKPREDLDLHMLNLFKIFAQYEGQGGQEKAAYCLQTLRYIYYDQDKYINAAKFLAEARVKLQDINDKYQAAECLQKMGEIHRMQSRYKEAISMISEAKYQFQKMGNDKSTANCLWSLGDIYRMQGKYSDATETLSEARVLSQSIGDQNRTAHCLWSLGNIYNMQSKYSEATETLSEARVLYQSIESQSGTAKCLWSLGEMYGMQSKYSEATEALSEAKDLYQSIGDQRGTAECFKVLGQILYSQDRLDEAIPSILEAYRINSYLNDIREMCRCLEDSGDIYRRMGQYELAKQAFIDALGSYSQLQSTDHYSMGWCLYRFGRLFKDMGEFTEATKRFQEAMDIFVSHGNLDQYVPMCEKALKGMESLIEVAE</sequence>
<dbReference type="Pfam" id="PF13424">
    <property type="entry name" value="TPR_12"/>
    <property type="match status" value="1"/>
</dbReference>
<dbReference type="SUPFAM" id="SSF52540">
    <property type="entry name" value="P-loop containing nucleoside triphosphate hydrolases"/>
    <property type="match status" value="1"/>
</dbReference>
<reference evidence="2 3" key="1">
    <citation type="journal article" date="2020" name="ISME J.">
        <title>Uncovering the hidden diversity of litter-decomposition mechanisms in mushroom-forming fungi.</title>
        <authorList>
            <person name="Floudas D."/>
            <person name="Bentzer J."/>
            <person name="Ahren D."/>
            <person name="Johansson T."/>
            <person name="Persson P."/>
            <person name="Tunlid A."/>
        </authorList>
    </citation>
    <scope>NUCLEOTIDE SEQUENCE [LARGE SCALE GENOMIC DNA]</scope>
    <source>
        <strain evidence="2 3">CBS 291.85</strain>
    </source>
</reference>
<organism evidence="2 3">
    <name type="scientific">Tetrapyrgos nigripes</name>
    <dbReference type="NCBI Taxonomy" id="182062"/>
    <lineage>
        <taxon>Eukaryota</taxon>
        <taxon>Fungi</taxon>
        <taxon>Dikarya</taxon>
        <taxon>Basidiomycota</taxon>
        <taxon>Agaricomycotina</taxon>
        <taxon>Agaricomycetes</taxon>
        <taxon>Agaricomycetidae</taxon>
        <taxon>Agaricales</taxon>
        <taxon>Marasmiineae</taxon>
        <taxon>Marasmiaceae</taxon>
        <taxon>Tetrapyrgos</taxon>
    </lineage>
</organism>
<dbReference type="PANTHER" id="PTHR47691">
    <property type="entry name" value="REGULATOR-RELATED"/>
    <property type="match status" value="1"/>
</dbReference>
<gene>
    <name evidence="2" type="ORF">D9758_016635</name>
</gene>
<dbReference type="PANTHER" id="PTHR47691:SF3">
    <property type="entry name" value="HTH-TYPE TRANSCRIPTIONAL REGULATOR RV0890C-RELATED"/>
    <property type="match status" value="1"/>
</dbReference>
<dbReference type="SMART" id="SM00028">
    <property type="entry name" value="TPR"/>
    <property type="match status" value="7"/>
</dbReference>
<evidence type="ECO:0000256" key="1">
    <source>
        <dbReference type="SAM" id="MobiDB-lite"/>
    </source>
</evidence>
<dbReference type="EMBL" id="JAACJM010000320">
    <property type="protein sequence ID" value="KAF5331765.1"/>
    <property type="molecule type" value="Genomic_DNA"/>
</dbReference>
<feature type="compositionally biased region" description="Basic and acidic residues" evidence="1">
    <location>
        <begin position="130"/>
        <end position="147"/>
    </location>
</feature>
<evidence type="ECO:0008006" key="4">
    <source>
        <dbReference type="Google" id="ProtNLM"/>
    </source>
</evidence>
<dbReference type="Gene3D" id="3.40.50.300">
    <property type="entry name" value="P-loop containing nucleotide triphosphate hydrolases"/>
    <property type="match status" value="1"/>
</dbReference>
<dbReference type="InterPro" id="IPR011990">
    <property type="entry name" value="TPR-like_helical_dom_sf"/>
</dbReference>
<protein>
    <recommendedName>
        <fullName evidence="4">TPR-like protein</fullName>
    </recommendedName>
</protein>
<proteinExistence type="predicted"/>
<dbReference type="AlphaFoldDB" id="A0A8H5FCA3"/>
<dbReference type="InterPro" id="IPR027417">
    <property type="entry name" value="P-loop_NTPase"/>
</dbReference>
<dbReference type="InterPro" id="IPR019734">
    <property type="entry name" value="TPR_rpt"/>
</dbReference>